<accession>W2KPY4</accession>
<proteinExistence type="predicted"/>
<reference evidence="1" key="1">
    <citation type="submission" date="2013-11" db="EMBL/GenBank/DDBJ databases">
        <title>The Genome Sequence of Phytophthora parasitica CHvinca01.</title>
        <authorList>
            <consortium name="The Broad Institute Genomics Platform"/>
            <person name="Russ C."/>
            <person name="Tyler B."/>
            <person name="Panabieres F."/>
            <person name="Shan W."/>
            <person name="Tripathy S."/>
            <person name="Grunwald N."/>
            <person name="Machado M."/>
            <person name="Johnson C.S."/>
            <person name="Arredondo F."/>
            <person name="Hong C."/>
            <person name="Coffey M."/>
            <person name="Young S.K."/>
            <person name="Zeng Q."/>
            <person name="Gargeya S."/>
            <person name="Fitzgerald M."/>
            <person name="Abouelleil A."/>
            <person name="Alvarado L."/>
            <person name="Chapman S.B."/>
            <person name="Gainer-Dewar J."/>
            <person name="Goldberg J."/>
            <person name="Griggs A."/>
            <person name="Gujja S."/>
            <person name="Hansen M."/>
            <person name="Howarth C."/>
            <person name="Imamovic A."/>
            <person name="Ireland A."/>
            <person name="Larimer J."/>
            <person name="McCowan C."/>
            <person name="Murphy C."/>
            <person name="Pearson M."/>
            <person name="Poon T.W."/>
            <person name="Priest M."/>
            <person name="Roberts A."/>
            <person name="Saif S."/>
            <person name="Shea T."/>
            <person name="Sykes S."/>
            <person name="Wortman J."/>
            <person name="Nusbaum C."/>
            <person name="Birren B."/>
        </authorList>
    </citation>
    <scope>NUCLEOTIDE SEQUENCE [LARGE SCALE GENOMIC DNA]</scope>
    <source>
        <strain evidence="1">CHvinca01</strain>
    </source>
</reference>
<dbReference type="AlphaFoldDB" id="W2KPY4"/>
<dbReference type="VEuPathDB" id="FungiDB:PPTG_16463"/>
<organism evidence="1">
    <name type="scientific">Phytophthora nicotianae</name>
    <name type="common">Potato buckeye rot agent</name>
    <name type="synonym">Phytophthora parasitica</name>
    <dbReference type="NCBI Taxonomy" id="4792"/>
    <lineage>
        <taxon>Eukaryota</taxon>
        <taxon>Sar</taxon>
        <taxon>Stramenopiles</taxon>
        <taxon>Oomycota</taxon>
        <taxon>Peronosporomycetes</taxon>
        <taxon>Peronosporales</taxon>
        <taxon>Peronosporaceae</taxon>
        <taxon>Phytophthora</taxon>
    </lineage>
</organism>
<dbReference type="PANTHER" id="PTHR40866">
    <property type="entry name" value="BED-TYPE DOMAIN-CONTAINING PROTEIN"/>
    <property type="match status" value="1"/>
</dbReference>
<gene>
    <name evidence="1" type="ORF">L917_14142</name>
</gene>
<dbReference type="Proteomes" id="UP000054423">
    <property type="component" value="Unassembled WGS sequence"/>
</dbReference>
<protein>
    <submittedName>
        <fullName evidence="1">Uncharacterized protein</fullName>
    </submittedName>
</protein>
<name>W2KPY4_PHYNI</name>
<dbReference type="EMBL" id="KI681293">
    <property type="protein sequence ID" value="ETL86425.1"/>
    <property type="molecule type" value="Genomic_DNA"/>
</dbReference>
<dbReference type="OrthoDB" id="118324at2759"/>
<evidence type="ECO:0000313" key="1">
    <source>
        <dbReference type="EMBL" id="ETL86425.1"/>
    </source>
</evidence>
<dbReference type="PANTHER" id="PTHR40866:SF1">
    <property type="entry name" value="BED-TYPE DOMAIN-CONTAINING PROTEIN"/>
    <property type="match status" value="1"/>
</dbReference>
<sequence length="190" mass="21146">MDHATIAKHDIVSYLLDEDESSRAKSLLESLMDLNEVTKALQDSTLTTVGARRAFDWVGRQYPSMKARLSPDAAIVNYPALESGIAKIISGTRLSACEQEAFKMFKKPVADPAPETNSRSFLAPVFKKAVKGATSYMPLAIPHVERAKLVYSDLRQSMDVNTLDVLMFLSYNSDAWDEGTIQAVKRKMRN</sequence>